<protein>
    <recommendedName>
        <fullName evidence="2">Phosphoesterase</fullName>
        <ecNumber evidence="2">3.1.4.-</ecNumber>
    </recommendedName>
</protein>
<dbReference type="EC" id="3.1.4.-" evidence="2"/>
<proteinExistence type="inferred from homology"/>
<sequence length="163" mass="18235">MRVGVVSDTHMYGRSRELPSALTEGLQGVDLILHAGDWMDEHIPDLFERIAPVDGVAGNNDGIELVQRFGRSKILQLSGYRIGIVHGDGGRKTTMDRAMDEFSDTKVDCIIFGHSHIPYQAVHQGILLLNPGSPTDKRRQPRFSFAILSLEEAIDAEHFYYDK</sequence>
<dbReference type="PANTHER" id="PTHR11124">
    <property type="entry name" value="VACUOLAR SORTING PROTEIN VPS29"/>
    <property type="match status" value="1"/>
</dbReference>
<comment type="caution">
    <text evidence="4">The sequence shown here is derived from an EMBL/GenBank/DDBJ whole genome shotgun (WGS) entry which is preliminary data.</text>
</comment>
<dbReference type="InterPro" id="IPR000979">
    <property type="entry name" value="Phosphodiesterase_MJ0936/Vps29"/>
</dbReference>
<name>A0ABX0J2X3_9BACL</name>
<dbReference type="InterPro" id="IPR024654">
    <property type="entry name" value="Calcineurin-like_PHP_lpxH"/>
</dbReference>
<keyword evidence="2" id="KW-0479">Metal-binding</keyword>
<evidence type="ECO:0000256" key="2">
    <source>
        <dbReference type="RuleBase" id="RU362039"/>
    </source>
</evidence>
<keyword evidence="5" id="KW-1185">Reference proteome</keyword>
<feature type="domain" description="Calcineurin-like phosphoesterase" evidence="3">
    <location>
        <begin position="1"/>
        <end position="152"/>
    </location>
</feature>
<reference evidence="4" key="1">
    <citation type="submission" date="2020-03" db="EMBL/GenBank/DDBJ databases">
        <title>Draft sequencing of Paenibacilllus sp. S3N08.</title>
        <authorList>
            <person name="Kim D.-U."/>
        </authorList>
    </citation>
    <scope>NUCLEOTIDE SEQUENCE</scope>
    <source>
        <strain evidence="4">S3N08</strain>
    </source>
</reference>
<accession>A0ABX0J2X3</accession>
<dbReference type="NCBIfam" id="TIGR00040">
    <property type="entry name" value="yfcE"/>
    <property type="match status" value="1"/>
</dbReference>
<dbReference type="Proteomes" id="UP001165962">
    <property type="component" value="Unassembled WGS sequence"/>
</dbReference>
<organism evidence="4 5">
    <name type="scientific">Paenibacillus agricola</name>
    <dbReference type="NCBI Taxonomy" id="2716264"/>
    <lineage>
        <taxon>Bacteria</taxon>
        <taxon>Bacillati</taxon>
        <taxon>Bacillota</taxon>
        <taxon>Bacilli</taxon>
        <taxon>Bacillales</taxon>
        <taxon>Paenibacillaceae</taxon>
        <taxon>Paenibacillus</taxon>
    </lineage>
</organism>
<comment type="similarity">
    <text evidence="1 2">Belongs to the metallophosphoesterase superfamily. YfcE family.</text>
</comment>
<dbReference type="SUPFAM" id="SSF56300">
    <property type="entry name" value="Metallo-dependent phosphatases"/>
    <property type="match status" value="1"/>
</dbReference>
<dbReference type="EMBL" id="JAAOIW010000004">
    <property type="protein sequence ID" value="NHN30680.1"/>
    <property type="molecule type" value="Genomic_DNA"/>
</dbReference>
<gene>
    <name evidence="4" type="ORF">G9U52_12635</name>
</gene>
<evidence type="ECO:0000259" key="3">
    <source>
        <dbReference type="Pfam" id="PF12850"/>
    </source>
</evidence>
<dbReference type="RefSeq" id="WP_166149987.1">
    <property type="nucleotide sequence ID" value="NZ_JAAOIW010000004.1"/>
</dbReference>
<dbReference type="Gene3D" id="3.60.21.10">
    <property type="match status" value="1"/>
</dbReference>
<evidence type="ECO:0000313" key="4">
    <source>
        <dbReference type="EMBL" id="NHN30680.1"/>
    </source>
</evidence>
<evidence type="ECO:0000256" key="1">
    <source>
        <dbReference type="ARBA" id="ARBA00008950"/>
    </source>
</evidence>
<dbReference type="Pfam" id="PF12850">
    <property type="entry name" value="Metallophos_2"/>
    <property type="match status" value="1"/>
</dbReference>
<evidence type="ECO:0000313" key="5">
    <source>
        <dbReference type="Proteomes" id="UP001165962"/>
    </source>
</evidence>
<dbReference type="InterPro" id="IPR029052">
    <property type="entry name" value="Metallo-depent_PP-like"/>
</dbReference>
<comment type="cofactor">
    <cofactor evidence="2">
        <name>a divalent metal cation</name>
        <dbReference type="ChEBI" id="CHEBI:60240"/>
    </cofactor>
</comment>